<dbReference type="OrthoDB" id="3132747at2759"/>
<gene>
    <name evidence="3" type="ORF">PGT21_014634</name>
    <name evidence="2" type="ORF">PGTUg99_006554</name>
</gene>
<organism evidence="3 4">
    <name type="scientific">Puccinia graminis f. sp. tritici</name>
    <dbReference type="NCBI Taxonomy" id="56615"/>
    <lineage>
        <taxon>Eukaryota</taxon>
        <taxon>Fungi</taxon>
        <taxon>Dikarya</taxon>
        <taxon>Basidiomycota</taxon>
        <taxon>Pucciniomycotina</taxon>
        <taxon>Pucciniomycetes</taxon>
        <taxon>Pucciniales</taxon>
        <taxon>Pucciniaceae</taxon>
        <taxon>Puccinia</taxon>
    </lineage>
</organism>
<dbReference type="Pfam" id="PF20515">
    <property type="entry name" value="2OG-FeII_Oxy_6"/>
    <property type="match status" value="1"/>
</dbReference>
<dbReference type="EMBL" id="VDEP01000515">
    <property type="protein sequence ID" value="KAA1064126.1"/>
    <property type="molecule type" value="Genomic_DNA"/>
</dbReference>
<name>A0A5B0NVX7_PUCGR</name>
<evidence type="ECO:0000313" key="2">
    <source>
        <dbReference type="EMBL" id="KAA1064126.1"/>
    </source>
</evidence>
<sequence>MNIKSRMIPRQARGLLVQNKDYKTGPPTAKQVRVMLKNKKRKEGCKKRWRQKTRKASGNEASTEIKKGLYQFTARPSPVSLYDEYRQRRKKKYLTPASILQAANFIKAPGFRIFNHPDSHVMIFDEYNQNRLVGIFQFTPFSKMTPDQREDLDFLAGFFHSHKKYVNPVSNFNSACLGGKMNMLGWRKCMKPNERAGLFLSQAKINKDVHGFTSVVRRGHRAGVIIGKSFKDLADNAFAKNHDIMVEYDMPSFGDATLEDLEVNNFSAASSLSYTYGGFYNSPHTDDQDVSEFAYVQWIPTFAKTGKVATHAEGFNVVGGEFVFPDCRFGLGFENLDGVARMVWRSTDYKHFTMFSQPNSTFNRLAFSLQLNKKTVNVFKNIKTQEGAYLNMHDGDLNYILATAEKQKKT</sequence>
<evidence type="ECO:0000313" key="4">
    <source>
        <dbReference type="Proteomes" id="UP000324748"/>
    </source>
</evidence>
<dbReference type="AlphaFoldDB" id="A0A5B0NVX7"/>
<dbReference type="Proteomes" id="UP000324748">
    <property type="component" value="Unassembled WGS sequence"/>
</dbReference>
<evidence type="ECO:0000313" key="3">
    <source>
        <dbReference type="EMBL" id="KAA1092806.1"/>
    </source>
</evidence>
<reference evidence="4 5" key="1">
    <citation type="submission" date="2019-05" db="EMBL/GenBank/DDBJ databases">
        <title>Emergence of the Ug99 lineage of the wheat stem rust pathogen through somatic hybridization.</title>
        <authorList>
            <person name="Li F."/>
            <person name="Upadhyaya N.M."/>
            <person name="Sperschneider J."/>
            <person name="Matny O."/>
            <person name="Nguyen-Phuc H."/>
            <person name="Mago R."/>
            <person name="Raley C."/>
            <person name="Miller M.E."/>
            <person name="Silverstein K.A.T."/>
            <person name="Henningsen E."/>
            <person name="Hirsch C.D."/>
            <person name="Visser B."/>
            <person name="Pretorius Z.A."/>
            <person name="Steffenson B.J."/>
            <person name="Schwessinger B."/>
            <person name="Dodds P.N."/>
            <person name="Figueroa M."/>
        </authorList>
    </citation>
    <scope>NUCLEOTIDE SEQUENCE [LARGE SCALE GENOMIC DNA]</scope>
    <source>
        <strain evidence="3">21-0</strain>
        <strain evidence="2 5">Ug99</strain>
    </source>
</reference>
<accession>A0A5B0NVX7</accession>
<evidence type="ECO:0000259" key="1">
    <source>
        <dbReference type="Pfam" id="PF20515"/>
    </source>
</evidence>
<dbReference type="EMBL" id="VSWC01000080">
    <property type="protein sequence ID" value="KAA1092806.1"/>
    <property type="molecule type" value="Genomic_DNA"/>
</dbReference>
<protein>
    <recommendedName>
        <fullName evidence="1">Tet-like 2OG-Fe(II) oxygenase domain-containing protein</fullName>
    </recommendedName>
</protein>
<comment type="caution">
    <text evidence="3">The sequence shown here is derived from an EMBL/GenBank/DDBJ whole genome shotgun (WGS) entry which is preliminary data.</text>
</comment>
<dbReference type="Proteomes" id="UP000325313">
    <property type="component" value="Unassembled WGS sequence"/>
</dbReference>
<evidence type="ECO:0000313" key="5">
    <source>
        <dbReference type="Proteomes" id="UP000325313"/>
    </source>
</evidence>
<proteinExistence type="predicted"/>
<dbReference type="InterPro" id="IPR046798">
    <property type="entry name" value="2OG-FeII_Oxy_6"/>
</dbReference>
<feature type="domain" description="Tet-like 2OG-Fe(II) oxygenase" evidence="1">
    <location>
        <begin position="145"/>
        <end position="354"/>
    </location>
</feature>
<keyword evidence="4" id="KW-1185">Reference proteome</keyword>